<organism evidence="2 3">
    <name type="scientific">Tulasnella calospora MUT 4182</name>
    <dbReference type="NCBI Taxonomy" id="1051891"/>
    <lineage>
        <taxon>Eukaryota</taxon>
        <taxon>Fungi</taxon>
        <taxon>Dikarya</taxon>
        <taxon>Basidiomycota</taxon>
        <taxon>Agaricomycotina</taxon>
        <taxon>Agaricomycetes</taxon>
        <taxon>Cantharellales</taxon>
        <taxon>Tulasnellaceae</taxon>
        <taxon>Tulasnella</taxon>
    </lineage>
</organism>
<feature type="compositionally biased region" description="Gly residues" evidence="1">
    <location>
        <begin position="195"/>
        <end position="205"/>
    </location>
</feature>
<accession>A0A0C3M458</accession>
<dbReference type="STRING" id="1051891.A0A0C3M458"/>
<dbReference type="AlphaFoldDB" id="A0A0C3M458"/>
<feature type="compositionally biased region" description="Low complexity" evidence="1">
    <location>
        <begin position="206"/>
        <end position="258"/>
    </location>
</feature>
<evidence type="ECO:0000313" key="2">
    <source>
        <dbReference type="EMBL" id="KIO28447.1"/>
    </source>
</evidence>
<keyword evidence="3" id="KW-1185">Reference proteome</keyword>
<proteinExistence type="predicted"/>
<reference evidence="3" key="2">
    <citation type="submission" date="2015-01" db="EMBL/GenBank/DDBJ databases">
        <title>Evolutionary Origins and Diversification of the Mycorrhizal Mutualists.</title>
        <authorList>
            <consortium name="DOE Joint Genome Institute"/>
            <consortium name="Mycorrhizal Genomics Consortium"/>
            <person name="Kohler A."/>
            <person name="Kuo A."/>
            <person name="Nagy L.G."/>
            <person name="Floudas D."/>
            <person name="Copeland A."/>
            <person name="Barry K.W."/>
            <person name="Cichocki N."/>
            <person name="Veneault-Fourrey C."/>
            <person name="LaButti K."/>
            <person name="Lindquist E.A."/>
            <person name="Lipzen A."/>
            <person name="Lundell T."/>
            <person name="Morin E."/>
            <person name="Murat C."/>
            <person name="Riley R."/>
            <person name="Ohm R."/>
            <person name="Sun H."/>
            <person name="Tunlid A."/>
            <person name="Henrissat B."/>
            <person name="Grigoriev I.V."/>
            <person name="Hibbett D.S."/>
            <person name="Martin F."/>
        </authorList>
    </citation>
    <scope>NUCLEOTIDE SEQUENCE [LARGE SCALE GENOMIC DNA]</scope>
    <source>
        <strain evidence="3">MUT 4182</strain>
    </source>
</reference>
<sequence>MPQIPQSWDVQGILVNQPAYALLRPQVLTIYMQDYRTEGDPDHLLAELNIPLWKDANEQWWVNADDMVRKLQSLPGRIDGLAKLSIKRGIYRQPFCRVSATSIEKCHPETLRVTGPNDHSIEIVIEPLNHPPPPPPLITTTNSATSTSTKRHQSEEEDLASPAPSGRTKRRKPDESPETASSPPAIISPASATGFGVGGGSGGSSGFPSSGNGFLSPGGPYTLVQSPQSALPSSPIPSPSTYRPSMAESSPVSPSPVSEIKAADARRNAKNELAKSVVVPWLRLKFEREEGYAEFAKSKGRILTIHEALKGYRFAKAMIQKYNNAQTPPDLDGAPNRKITKVNIWQALDRQTSWGSDAETTLALVDKYGPGAPDENQKIVDMLNGKWGPDEREGSVLFLTHLKRIDAEHKTAREAAAAAAMAVVSAAGMA</sequence>
<dbReference type="EMBL" id="KN822994">
    <property type="protein sequence ID" value="KIO28447.1"/>
    <property type="molecule type" value="Genomic_DNA"/>
</dbReference>
<feature type="region of interest" description="Disordered" evidence="1">
    <location>
        <begin position="125"/>
        <end position="259"/>
    </location>
</feature>
<dbReference type="HOGENOM" id="CLU_638083_0_0_1"/>
<dbReference type="Proteomes" id="UP000054248">
    <property type="component" value="Unassembled WGS sequence"/>
</dbReference>
<evidence type="ECO:0000256" key="1">
    <source>
        <dbReference type="SAM" id="MobiDB-lite"/>
    </source>
</evidence>
<reference evidence="2 3" key="1">
    <citation type="submission" date="2014-04" db="EMBL/GenBank/DDBJ databases">
        <authorList>
            <consortium name="DOE Joint Genome Institute"/>
            <person name="Kuo A."/>
            <person name="Girlanda M."/>
            <person name="Perotto S."/>
            <person name="Kohler A."/>
            <person name="Nagy L.G."/>
            <person name="Floudas D."/>
            <person name="Copeland A."/>
            <person name="Barry K.W."/>
            <person name="Cichocki N."/>
            <person name="Veneault-Fourrey C."/>
            <person name="LaButti K."/>
            <person name="Lindquist E.A."/>
            <person name="Lipzen A."/>
            <person name="Lundell T."/>
            <person name="Morin E."/>
            <person name="Murat C."/>
            <person name="Sun H."/>
            <person name="Tunlid A."/>
            <person name="Henrissat B."/>
            <person name="Grigoriev I.V."/>
            <person name="Hibbett D.S."/>
            <person name="Martin F."/>
            <person name="Nordberg H.P."/>
            <person name="Cantor M.N."/>
            <person name="Hua S.X."/>
        </authorList>
    </citation>
    <scope>NUCLEOTIDE SEQUENCE [LARGE SCALE GENOMIC DNA]</scope>
    <source>
        <strain evidence="2 3">MUT 4182</strain>
    </source>
</reference>
<gene>
    <name evidence="2" type="ORF">M407DRAFT_242995</name>
</gene>
<name>A0A0C3M458_9AGAM</name>
<dbReference type="OrthoDB" id="3215534at2759"/>
<feature type="compositionally biased region" description="Low complexity" evidence="1">
    <location>
        <begin position="139"/>
        <end position="148"/>
    </location>
</feature>
<feature type="compositionally biased region" description="Low complexity" evidence="1">
    <location>
        <begin position="178"/>
        <end position="194"/>
    </location>
</feature>
<evidence type="ECO:0000313" key="3">
    <source>
        <dbReference type="Proteomes" id="UP000054248"/>
    </source>
</evidence>
<protein>
    <submittedName>
        <fullName evidence="2">Uncharacterized protein</fullName>
    </submittedName>
</protein>